<reference evidence="2" key="1">
    <citation type="journal article" date="2020" name="Stud. Mycol.">
        <title>101 Dothideomycetes genomes: a test case for predicting lifestyles and emergence of pathogens.</title>
        <authorList>
            <person name="Haridas S."/>
            <person name="Albert R."/>
            <person name="Binder M."/>
            <person name="Bloem J."/>
            <person name="Labutti K."/>
            <person name="Salamov A."/>
            <person name="Andreopoulos B."/>
            <person name="Baker S."/>
            <person name="Barry K."/>
            <person name="Bills G."/>
            <person name="Bluhm B."/>
            <person name="Cannon C."/>
            <person name="Castanera R."/>
            <person name="Culley D."/>
            <person name="Daum C."/>
            <person name="Ezra D."/>
            <person name="Gonzalez J."/>
            <person name="Henrissat B."/>
            <person name="Kuo A."/>
            <person name="Liang C."/>
            <person name="Lipzen A."/>
            <person name="Lutzoni F."/>
            <person name="Magnuson J."/>
            <person name="Mondo S."/>
            <person name="Nolan M."/>
            <person name="Ohm R."/>
            <person name="Pangilinan J."/>
            <person name="Park H.-J."/>
            <person name="Ramirez L."/>
            <person name="Alfaro M."/>
            <person name="Sun H."/>
            <person name="Tritt A."/>
            <person name="Yoshinaga Y."/>
            <person name="Zwiers L.-H."/>
            <person name="Turgeon B."/>
            <person name="Goodwin S."/>
            <person name="Spatafora J."/>
            <person name="Crous P."/>
            <person name="Grigoriev I."/>
        </authorList>
    </citation>
    <scope>NUCLEOTIDE SEQUENCE</scope>
    <source>
        <strain evidence="2">CBS 675.92</strain>
    </source>
</reference>
<evidence type="ECO:0000313" key="2">
    <source>
        <dbReference type="EMBL" id="KAF1955525.1"/>
    </source>
</evidence>
<keyword evidence="3" id="KW-1185">Reference proteome</keyword>
<organism evidence="2 3">
    <name type="scientific">Byssothecium circinans</name>
    <dbReference type="NCBI Taxonomy" id="147558"/>
    <lineage>
        <taxon>Eukaryota</taxon>
        <taxon>Fungi</taxon>
        <taxon>Dikarya</taxon>
        <taxon>Ascomycota</taxon>
        <taxon>Pezizomycotina</taxon>
        <taxon>Dothideomycetes</taxon>
        <taxon>Pleosporomycetidae</taxon>
        <taxon>Pleosporales</taxon>
        <taxon>Massarineae</taxon>
        <taxon>Massarinaceae</taxon>
        <taxon>Byssothecium</taxon>
    </lineage>
</organism>
<sequence length="115" mass="13378">MYKSLSPLHTLVPPRSNYSRHTPALRSDRKKEIRNKNYTVYINAVDRRTRCSNGPMMRLLVVYKGNETAREKKVAEMSDIYRSKSLLSRTDKNEKRNHAIYAMERSSSDVSARKG</sequence>
<dbReference type="EMBL" id="ML976994">
    <property type="protein sequence ID" value="KAF1955525.1"/>
    <property type="molecule type" value="Genomic_DNA"/>
</dbReference>
<dbReference type="AlphaFoldDB" id="A0A6A5TS82"/>
<evidence type="ECO:0000256" key="1">
    <source>
        <dbReference type="SAM" id="MobiDB-lite"/>
    </source>
</evidence>
<evidence type="ECO:0000313" key="3">
    <source>
        <dbReference type="Proteomes" id="UP000800035"/>
    </source>
</evidence>
<feature type="region of interest" description="Disordered" evidence="1">
    <location>
        <begin position="1"/>
        <end position="32"/>
    </location>
</feature>
<accession>A0A6A5TS82</accession>
<gene>
    <name evidence="2" type="ORF">CC80DRAFT_86769</name>
</gene>
<proteinExistence type="predicted"/>
<feature type="region of interest" description="Disordered" evidence="1">
    <location>
        <begin position="91"/>
        <end position="115"/>
    </location>
</feature>
<dbReference type="Proteomes" id="UP000800035">
    <property type="component" value="Unassembled WGS sequence"/>
</dbReference>
<protein>
    <submittedName>
        <fullName evidence="2">Uncharacterized protein</fullName>
    </submittedName>
</protein>
<name>A0A6A5TS82_9PLEO</name>